<sequence length="138" mass="15693">MSFEHECPQEEPSQEQSLMQDLLVENLWPEGQVVSQDQTFSKNRFHSGVVDLMESENWNHGSGCGNAGVLKQEEQEHDNMNTMSEELSSLLEFFPTNIQTLEWYNIPDTKASDEFDMGGLDLQMSSTSQPLLTIADYI</sequence>
<organism evidence="1 2">
    <name type="scientific">Rehmannia glutinosa</name>
    <name type="common">Chinese foxglove</name>
    <dbReference type="NCBI Taxonomy" id="99300"/>
    <lineage>
        <taxon>Eukaryota</taxon>
        <taxon>Viridiplantae</taxon>
        <taxon>Streptophyta</taxon>
        <taxon>Embryophyta</taxon>
        <taxon>Tracheophyta</taxon>
        <taxon>Spermatophyta</taxon>
        <taxon>Magnoliopsida</taxon>
        <taxon>eudicotyledons</taxon>
        <taxon>Gunneridae</taxon>
        <taxon>Pentapetalae</taxon>
        <taxon>asterids</taxon>
        <taxon>lamiids</taxon>
        <taxon>Lamiales</taxon>
        <taxon>Orobanchaceae</taxon>
        <taxon>Rehmannieae</taxon>
        <taxon>Rehmannia</taxon>
    </lineage>
</organism>
<accession>A0ABR0VCN8</accession>
<proteinExistence type="predicted"/>
<evidence type="ECO:0000313" key="1">
    <source>
        <dbReference type="EMBL" id="KAK6132953.1"/>
    </source>
</evidence>
<dbReference type="Proteomes" id="UP001318860">
    <property type="component" value="Unassembled WGS sequence"/>
</dbReference>
<gene>
    <name evidence="1" type="ORF">DH2020_033337</name>
</gene>
<dbReference type="EMBL" id="JABTTQ020001233">
    <property type="protein sequence ID" value="KAK6132953.1"/>
    <property type="molecule type" value="Genomic_DNA"/>
</dbReference>
<comment type="caution">
    <text evidence="1">The sequence shown here is derived from an EMBL/GenBank/DDBJ whole genome shotgun (WGS) entry which is preliminary data.</text>
</comment>
<protein>
    <submittedName>
        <fullName evidence="1">Uncharacterized protein</fullName>
    </submittedName>
</protein>
<evidence type="ECO:0000313" key="2">
    <source>
        <dbReference type="Proteomes" id="UP001318860"/>
    </source>
</evidence>
<reference evidence="1 2" key="1">
    <citation type="journal article" date="2021" name="Comput. Struct. Biotechnol. J.">
        <title>De novo genome assembly of the potent medicinal plant Rehmannia glutinosa using nanopore technology.</title>
        <authorList>
            <person name="Ma L."/>
            <person name="Dong C."/>
            <person name="Song C."/>
            <person name="Wang X."/>
            <person name="Zheng X."/>
            <person name="Niu Y."/>
            <person name="Chen S."/>
            <person name="Feng W."/>
        </authorList>
    </citation>
    <scope>NUCLEOTIDE SEQUENCE [LARGE SCALE GENOMIC DNA]</scope>
    <source>
        <strain evidence="1">DH-2019</strain>
    </source>
</reference>
<name>A0ABR0VCN8_REHGL</name>
<keyword evidence="2" id="KW-1185">Reference proteome</keyword>